<dbReference type="AlphaFoldDB" id="A0A1S5QN53"/>
<dbReference type="InterPro" id="IPR027268">
    <property type="entry name" value="Peptidase_M4/M1_CTD_sf"/>
</dbReference>
<comment type="subcellular location">
    <subcellularLocation>
        <location evidence="3">Cell membrane</location>
        <topology evidence="3">Lipid-anchor</topology>
        <topology evidence="3">GPI-anchor</topology>
    </subcellularLocation>
    <subcellularLocation>
        <location evidence="2">Cell membrane</location>
        <topology evidence="2">Single-pass type II membrane protein</topology>
    </subcellularLocation>
</comment>
<comment type="cofactor">
    <cofactor evidence="22">
        <name>Zn(2+)</name>
        <dbReference type="ChEBI" id="CHEBI:29105"/>
    </cofactor>
    <text evidence="22">Binds 1 zinc ion per subunit.</text>
</comment>
<keyword evidence="8" id="KW-1003">Cell membrane</keyword>
<dbReference type="InterPro" id="IPR042097">
    <property type="entry name" value="Aminopeptidase_N-like_N_sf"/>
</dbReference>
<keyword evidence="7 26" id="KW-0031">Aminopeptidase</keyword>
<keyword evidence="14" id="KW-0106">Calcium</keyword>
<comment type="catalytic activity">
    <reaction evidence="1">
        <text>Release of N-terminal glutamate (and to a lesser extent aspartate) from a peptide.</text>
        <dbReference type="EC" id="3.4.11.7"/>
    </reaction>
</comment>
<name>A0A1S5QN53_TITSE</name>
<dbReference type="Gene3D" id="2.60.40.1730">
    <property type="entry name" value="tricorn interacting facor f3 domain"/>
    <property type="match status" value="1"/>
</dbReference>
<evidence type="ECO:0000259" key="24">
    <source>
        <dbReference type="Pfam" id="PF01433"/>
    </source>
</evidence>
<dbReference type="GO" id="GO:0008270">
    <property type="term" value="F:zinc ion binding"/>
    <property type="evidence" value="ECO:0007669"/>
    <property type="project" value="InterPro"/>
</dbReference>
<keyword evidence="16" id="KW-1133">Transmembrane helix</keyword>
<evidence type="ECO:0000313" key="26">
    <source>
        <dbReference type="EMBL" id="AMO02525.1"/>
    </source>
</evidence>
<dbReference type="GO" id="GO:0005737">
    <property type="term" value="C:cytoplasm"/>
    <property type="evidence" value="ECO:0007669"/>
    <property type="project" value="TreeGrafter"/>
</dbReference>
<dbReference type="SUPFAM" id="SSF55486">
    <property type="entry name" value="Metalloproteases ('zincins'), catalytic domain"/>
    <property type="match status" value="1"/>
</dbReference>
<feature type="binding site" evidence="22">
    <location>
        <position position="134"/>
    </location>
    <ligand>
        <name>Zn(2+)</name>
        <dbReference type="ChEBI" id="CHEBI:29105"/>
        <note>catalytic</note>
    </ligand>
</feature>
<evidence type="ECO:0000256" key="1">
    <source>
        <dbReference type="ARBA" id="ARBA00001703"/>
    </source>
</evidence>
<protein>
    <recommendedName>
        <fullName evidence="6">glutamyl aminopeptidase</fullName>
        <ecNumber evidence="6">3.4.11.7</ecNumber>
    </recommendedName>
</protein>
<accession>A0A1S5QN53</accession>
<evidence type="ECO:0000256" key="4">
    <source>
        <dbReference type="ARBA" id="ARBA00010136"/>
    </source>
</evidence>
<evidence type="ECO:0000256" key="21">
    <source>
        <dbReference type="PIRSR" id="PIRSR634016-1"/>
    </source>
</evidence>
<dbReference type="PANTHER" id="PTHR11533">
    <property type="entry name" value="PROTEASE M1 ZINC METALLOPROTEASE"/>
    <property type="match status" value="1"/>
</dbReference>
<evidence type="ECO:0000256" key="23">
    <source>
        <dbReference type="PIRSR" id="PIRSR634016-4"/>
    </source>
</evidence>
<dbReference type="GO" id="GO:0005615">
    <property type="term" value="C:extracellular space"/>
    <property type="evidence" value="ECO:0007669"/>
    <property type="project" value="TreeGrafter"/>
</dbReference>
<evidence type="ECO:0000256" key="5">
    <source>
        <dbReference type="ARBA" id="ARBA00011748"/>
    </source>
</evidence>
<dbReference type="GO" id="GO:0042277">
    <property type="term" value="F:peptide binding"/>
    <property type="evidence" value="ECO:0007669"/>
    <property type="project" value="TreeGrafter"/>
</dbReference>
<evidence type="ECO:0000259" key="25">
    <source>
        <dbReference type="Pfam" id="PF11838"/>
    </source>
</evidence>
<keyword evidence="17" id="KW-0482">Metalloprotease</keyword>
<evidence type="ECO:0000256" key="3">
    <source>
        <dbReference type="ARBA" id="ARBA00004609"/>
    </source>
</evidence>
<reference evidence="26" key="1">
    <citation type="submission" date="2015-04" db="EMBL/GenBank/DDBJ databases">
        <title>Proteases from Tityus serrulatus venom gland: venom proteases and peptide maturation.</title>
        <authorList>
            <person name="Carmo A.O."/>
            <person name="Martins A.P.V."/>
            <person name="Oliveira-Mendes B.B.R."/>
            <person name="Horta C.C.R."/>
            <person name="Dantas A.E."/>
            <person name="Kalapothakis E."/>
        </authorList>
    </citation>
    <scope>NUCLEOTIDE SEQUENCE</scope>
</reference>
<evidence type="ECO:0000256" key="2">
    <source>
        <dbReference type="ARBA" id="ARBA00004401"/>
    </source>
</evidence>
<evidence type="ECO:0000256" key="18">
    <source>
        <dbReference type="ARBA" id="ARBA00023136"/>
    </source>
</evidence>
<dbReference type="FunFam" id="1.25.50.20:FF:000001">
    <property type="entry name" value="Aminopeptidase"/>
    <property type="match status" value="1"/>
</dbReference>
<evidence type="ECO:0000256" key="20">
    <source>
        <dbReference type="ARBA" id="ARBA00023180"/>
    </source>
</evidence>
<feature type="domain" description="ERAP1-like C-terminal" evidence="25">
    <location>
        <begin position="358"/>
        <end position="674"/>
    </location>
</feature>
<dbReference type="Pfam" id="PF11838">
    <property type="entry name" value="ERAP1_C"/>
    <property type="match status" value="1"/>
</dbReference>
<comment type="subunit">
    <text evidence="5">Homodimer; disulfide-linked.</text>
</comment>
<feature type="domain" description="Peptidase M1 membrane alanine aminopeptidase" evidence="24">
    <location>
        <begin position="62"/>
        <end position="283"/>
    </location>
</feature>
<evidence type="ECO:0000256" key="17">
    <source>
        <dbReference type="ARBA" id="ARBA00023049"/>
    </source>
</evidence>
<evidence type="ECO:0000256" key="13">
    <source>
        <dbReference type="ARBA" id="ARBA00022833"/>
    </source>
</evidence>
<feature type="binding site" evidence="22">
    <location>
        <position position="157"/>
    </location>
    <ligand>
        <name>Zn(2+)</name>
        <dbReference type="ChEBI" id="CHEBI:29105"/>
        <note>catalytic</note>
    </ligand>
</feature>
<evidence type="ECO:0000256" key="15">
    <source>
        <dbReference type="ARBA" id="ARBA00022968"/>
    </source>
</evidence>
<dbReference type="InterPro" id="IPR024571">
    <property type="entry name" value="ERAP1-like_C_dom"/>
</dbReference>
<dbReference type="InterPro" id="IPR001930">
    <property type="entry name" value="Peptidase_M1"/>
</dbReference>
<evidence type="ECO:0000256" key="19">
    <source>
        <dbReference type="ARBA" id="ARBA00023157"/>
    </source>
</evidence>
<dbReference type="PANTHER" id="PTHR11533:SF276">
    <property type="entry name" value="GLUTAMYL AMINOPEPTIDASE"/>
    <property type="match status" value="1"/>
</dbReference>
<feature type="binding site" evidence="22">
    <location>
        <position position="138"/>
    </location>
    <ligand>
        <name>Zn(2+)</name>
        <dbReference type="ChEBI" id="CHEBI:29105"/>
        <note>catalytic</note>
    </ligand>
</feature>
<dbReference type="PRINTS" id="PR00756">
    <property type="entry name" value="ALADIPTASE"/>
</dbReference>
<evidence type="ECO:0000256" key="10">
    <source>
        <dbReference type="ARBA" id="ARBA00022692"/>
    </source>
</evidence>
<dbReference type="CDD" id="cd09601">
    <property type="entry name" value="M1_APN-Q_like"/>
    <property type="match status" value="1"/>
</dbReference>
<evidence type="ECO:0000256" key="12">
    <source>
        <dbReference type="ARBA" id="ARBA00022801"/>
    </source>
</evidence>
<keyword evidence="12" id="KW-0378">Hydrolase</keyword>
<dbReference type="FunFam" id="1.10.390.10:FF:000016">
    <property type="entry name" value="Glutamyl aminopeptidase"/>
    <property type="match status" value="1"/>
</dbReference>
<keyword evidence="20" id="KW-0325">Glycoprotein</keyword>
<dbReference type="GO" id="GO:0070006">
    <property type="term" value="F:metalloaminopeptidase activity"/>
    <property type="evidence" value="ECO:0007669"/>
    <property type="project" value="TreeGrafter"/>
</dbReference>
<keyword evidence="11 22" id="KW-0479">Metal-binding</keyword>
<keyword evidence="19" id="KW-1015">Disulfide bond</keyword>
<dbReference type="Gene3D" id="2.60.40.1910">
    <property type="match status" value="1"/>
</dbReference>
<dbReference type="Gene3D" id="1.10.390.10">
    <property type="entry name" value="Neutral Protease Domain 2"/>
    <property type="match status" value="1"/>
</dbReference>
<proteinExistence type="evidence at transcript level"/>
<evidence type="ECO:0000256" key="11">
    <source>
        <dbReference type="ARBA" id="ARBA00022723"/>
    </source>
</evidence>
<dbReference type="Gene3D" id="1.25.50.20">
    <property type="match status" value="1"/>
</dbReference>
<keyword evidence="9" id="KW-0645">Protease</keyword>
<dbReference type="InterPro" id="IPR034016">
    <property type="entry name" value="M1_APN-typ"/>
</dbReference>
<dbReference type="InterPro" id="IPR014782">
    <property type="entry name" value="Peptidase_M1_dom"/>
</dbReference>
<keyword evidence="13 22" id="KW-0862">Zinc</keyword>
<evidence type="ECO:0000256" key="6">
    <source>
        <dbReference type="ARBA" id="ARBA00012567"/>
    </source>
</evidence>
<dbReference type="GO" id="GO:0043171">
    <property type="term" value="P:peptide catabolic process"/>
    <property type="evidence" value="ECO:0007669"/>
    <property type="project" value="TreeGrafter"/>
</dbReference>
<keyword evidence="15" id="KW-0735">Signal-anchor</keyword>
<evidence type="ECO:0000256" key="22">
    <source>
        <dbReference type="PIRSR" id="PIRSR634016-3"/>
    </source>
</evidence>
<dbReference type="EMBL" id="KR068508">
    <property type="protein sequence ID" value="AMO02525.1"/>
    <property type="molecule type" value="mRNA"/>
</dbReference>
<comment type="similarity">
    <text evidence="4">Belongs to the peptidase M1 family.</text>
</comment>
<evidence type="ECO:0000256" key="7">
    <source>
        <dbReference type="ARBA" id="ARBA00022438"/>
    </source>
</evidence>
<evidence type="ECO:0000256" key="14">
    <source>
        <dbReference type="ARBA" id="ARBA00022837"/>
    </source>
</evidence>
<dbReference type="GO" id="GO:0004230">
    <property type="term" value="F:glutamyl aminopeptidase activity"/>
    <property type="evidence" value="ECO:0007669"/>
    <property type="project" value="UniProtKB-EC"/>
</dbReference>
<dbReference type="InterPro" id="IPR050344">
    <property type="entry name" value="Peptidase_M1_aminopeptidases"/>
</dbReference>
<dbReference type="GO" id="GO:0006508">
    <property type="term" value="P:proteolysis"/>
    <property type="evidence" value="ECO:0007669"/>
    <property type="project" value="UniProtKB-KW"/>
</dbReference>
<dbReference type="GO" id="GO:0005886">
    <property type="term" value="C:plasma membrane"/>
    <property type="evidence" value="ECO:0007669"/>
    <property type="project" value="UniProtKB-SubCell"/>
</dbReference>
<dbReference type="Pfam" id="PF01433">
    <property type="entry name" value="Peptidase_M1"/>
    <property type="match status" value="1"/>
</dbReference>
<keyword evidence="10" id="KW-0812">Transmembrane</keyword>
<organism evidence="26">
    <name type="scientific">Tityus serrulatus</name>
    <name type="common">Brazilian yellow scorpion</name>
    <dbReference type="NCBI Taxonomy" id="6887"/>
    <lineage>
        <taxon>Eukaryota</taxon>
        <taxon>Metazoa</taxon>
        <taxon>Ecdysozoa</taxon>
        <taxon>Arthropoda</taxon>
        <taxon>Chelicerata</taxon>
        <taxon>Arachnida</taxon>
        <taxon>Scorpiones</taxon>
        <taxon>Buthida</taxon>
        <taxon>Buthoidea</taxon>
        <taxon>Buthidae</taxon>
        <taxon>Tityus</taxon>
    </lineage>
</organism>
<evidence type="ECO:0000256" key="8">
    <source>
        <dbReference type="ARBA" id="ARBA00022475"/>
    </source>
</evidence>
<evidence type="ECO:0000256" key="9">
    <source>
        <dbReference type="ARBA" id="ARBA00022670"/>
    </source>
</evidence>
<feature type="site" description="Transition state stabilizer" evidence="23">
    <location>
        <position position="220"/>
    </location>
</feature>
<dbReference type="EC" id="3.4.11.7" evidence="6"/>
<keyword evidence="18" id="KW-0472">Membrane</keyword>
<sequence length="696" mass="82198">MPIEKSRKNGTEVTTTFKESVPMVTYLVCFIVSNFEYTSVNFTKNREIRVYAVPHQIKKTQYALNISKIILTRFEDYFGIDYPLPKQDLIAIPDFVSGAMEHWGIITFREVNLLYDRIATTPKQKQRVAVVVSHELAHMWFGNLVTMKWWDDLWLNEGFASFIEYKGVDWAEPSWNMLDQFLIDDVQPVMEVDVSNSSHPIIQPVGHPDEINEIFDIISYSKGATVLRMLEFFLKPENFRRGISNFLKKYKYGNAKTDDLWEELSALNSLSTDKSISYIMDTWTRQKGFPVVTIKMDADPNHVVASQKVFSRNPLQETQDSAVWSVPLSYKTSSNETDLVWLHDKAEKRISLNTSSSWIKFNNQQFGYFVVNYDRPLWDKLIIALRQNLEALTPSDRSNLIFDSFQLAWSGYLDYEVAFGISEYLVNETHLTPWKTASRALKNVLNLLKPTDSYYPFKKFLQRFIIPIYNQVGWNQGDNHLENLLREVILKFACEIGYSDCLENASRRLKNWFERKEEISKNVKELVYIYGMSEIGNDEYWNEMWRRYKNESSSQERSLLLTGLAQVRYPHLLQRFLNYAKNESKIRRQDFFNVLKYISWNDVGRPLVWDFLRDKWPYLVERFSLHDRYLGRSITLCRPFQDEFRLKEMKDFFEKYPESGAGKSSRQQTLEDVENNIKWVKLHSEEIRKWLKSVKI</sequence>
<feature type="active site" description="Proton acceptor" evidence="21">
    <location>
        <position position="135"/>
    </location>
</feature>
<evidence type="ECO:0000256" key="16">
    <source>
        <dbReference type="ARBA" id="ARBA00022989"/>
    </source>
</evidence>